<comment type="caution">
    <text evidence="3">The sequence shown here is derived from an EMBL/GenBank/DDBJ whole genome shotgun (WGS) entry which is preliminary data.</text>
</comment>
<keyword evidence="1" id="KW-0175">Coiled coil</keyword>
<protein>
    <recommendedName>
        <fullName evidence="5">DUF4988 domain-containing protein</fullName>
    </recommendedName>
</protein>
<evidence type="ECO:0000313" key="3">
    <source>
        <dbReference type="EMBL" id="TDA70868.1"/>
    </source>
</evidence>
<keyword evidence="2" id="KW-0732">Signal</keyword>
<dbReference type="EMBL" id="SLTU01000015">
    <property type="protein sequence ID" value="TDA70868.1"/>
    <property type="molecule type" value="Genomic_DNA"/>
</dbReference>
<proteinExistence type="predicted"/>
<dbReference type="Proteomes" id="UP000294527">
    <property type="component" value="Unassembled WGS sequence"/>
</dbReference>
<feature type="non-terminal residue" evidence="3">
    <location>
        <position position="80"/>
    </location>
</feature>
<feature type="coiled-coil region" evidence="1">
    <location>
        <begin position="25"/>
        <end position="52"/>
    </location>
</feature>
<name>A0A4R4G7E8_9BACT</name>
<dbReference type="AlphaFoldDB" id="A0A4R4G7E8"/>
<reference evidence="3 4" key="1">
    <citation type="journal article" date="2019" name="Nat. Microbiol.">
        <title>Genomic variation and strain-specific functional adaptation in the human gut microbiome during early life.</title>
        <authorList>
            <person name="Vatanen T."/>
            <person name="Plichta D.R."/>
            <person name="Somani J."/>
            <person name="Munch P.C."/>
            <person name="Arthur T.D."/>
            <person name="Hall A.B."/>
            <person name="Rudolf S."/>
            <person name="Oakeley E.J."/>
            <person name="Ke X."/>
            <person name="Young R.A."/>
            <person name="Haiser H.J."/>
            <person name="Kolde R."/>
            <person name="Yassour M."/>
            <person name="Luopajarvi K."/>
            <person name="Siljander H."/>
            <person name="Virtanen S.M."/>
            <person name="Ilonen J."/>
            <person name="Uibo R."/>
            <person name="Tillmann V."/>
            <person name="Mokurov S."/>
            <person name="Dorshakova N."/>
            <person name="Porter J.A."/>
            <person name="McHardy A.C."/>
            <person name="Lahdesmaki H."/>
            <person name="Vlamakis H."/>
            <person name="Huttenhower C."/>
            <person name="Knip M."/>
            <person name="Xavier R.J."/>
        </authorList>
    </citation>
    <scope>NUCLEOTIDE SEQUENCE [LARGE SCALE GENOMIC DNA]</scope>
    <source>
        <strain evidence="3 4">RJX1047</strain>
    </source>
</reference>
<sequence length="80" mass="8735">MNKKFLSAILFGALMVSSTGTFVSCKDYDDDIDRIDNTLNDLKSQIAALQTEVSNGNWVTSLTPTDGGFTVTFKDGKTYT</sequence>
<dbReference type="RefSeq" id="WP_132141101.1">
    <property type="nucleotide sequence ID" value="NZ_SLTU01000015.1"/>
</dbReference>
<dbReference type="PROSITE" id="PS51257">
    <property type="entry name" value="PROKAR_LIPOPROTEIN"/>
    <property type="match status" value="1"/>
</dbReference>
<evidence type="ECO:0000313" key="4">
    <source>
        <dbReference type="Proteomes" id="UP000294527"/>
    </source>
</evidence>
<organism evidence="3 4">
    <name type="scientific">Phocaeicola dorei</name>
    <dbReference type="NCBI Taxonomy" id="357276"/>
    <lineage>
        <taxon>Bacteria</taxon>
        <taxon>Pseudomonadati</taxon>
        <taxon>Bacteroidota</taxon>
        <taxon>Bacteroidia</taxon>
        <taxon>Bacteroidales</taxon>
        <taxon>Bacteroidaceae</taxon>
        <taxon>Phocaeicola</taxon>
    </lineage>
</organism>
<feature type="chain" id="PRO_5020977869" description="DUF4988 domain-containing protein" evidence="2">
    <location>
        <begin position="24"/>
        <end position="80"/>
    </location>
</feature>
<accession>A0A4R4G7E8</accession>
<evidence type="ECO:0000256" key="1">
    <source>
        <dbReference type="SAM" id="Coils"/>
    </source>
</evidence>
<evidence type="ECO:0008006" key="5">
    <source>
        <dbReference type="Google" id="ProtNLM"/>
    </source>
</evidence>
<feature type="signal peptide" evidence="2">
    <location>
        <begin position="1"/>
        <end position="23"/>
    </location>
</feature>
<gene>
    <name evidence="3" type="ORF">E1I98_26395</name>
</gene>
<evidence type="ECO:0000256" key="2">
    <source>
        <dbReference type="SAM" id="SignalP"/>
    </source>
</evidence>